<evidence type="ECO:0000313" key="4">
    <source>
        <dbReference type="Proteomes" id="UP000264310"/>
    </source>
</evidence>
<evidence type="ECO:0000313" key="3">
    <source>
        <dbReference type="EMBL" id="RFC62769.1"/>
    </source>
</evidence>
<organism evidence="3 4">
    <name type="scientific">Fulvimarina endophytica</name>
    <dbReference type="NCBI Taxonomy" id="2293836"/>
    <lineage>
        <taxon>Bacteria</taxon>
        <taxon>Pseudomonadati</taxon>
        <taxon>Pseudomonadota</taxon>
        <taxon>Alphaproteobacteria</taxon>
        <taxon>Hyphomicrobiales</taxon>
        <taxon>Aurantimonadaceae</taxon>
        <taxon>Fulvimarina</taxon>
    </lineage>
</organism>
<dbReference type="Pfam" id="PF07331">
    <property type="entry name" value="TctB"/>
    <property type="match status" value="1"/>
</dbReference>
<sequence length="148" mass="15676">MIGQICVALAAIALAGFFWTEASTYPETAAQLPQLLAVVVALLAIAAIVQASVARLRLRGDVAAAEPSPEWRDLAVAAGFLGLIVLYGWSITRIGYLVATPLFLLIPLIVLRPVGLVATLATIVSVTAVIFGVFVWFLNLSIPLYPAF</sequence>
<dbReference type="OrthoDB" id="7871158at2"/>
<comment type="caution">
    <text evidence="3">The sequence shown here is derived from an EMBL/GenBank/DDBJ whole genome shotgun (WGS) entry which is preliminary data.</text>
</comment>
<dbReference type="EMBL" id="QURL01000005">
    <property type="protein sequence ID" value="RFC62769.1"/>
    <property type="molecule type" value="Genomic_DNA"/>
</dbReference>
<gene>
    <name evidence="3" type="ORF">DYI37_12410</name>
</gene>
<keyword evidence="4" id="KW-1185">Reference proteome</keyword>
<feature type="domain" description="DUF1468" evidence="2">
    <location>
        <begin position="7"/>
        <end position="143"/>
    </location>
</feature>
<feature type="transmembrane region" description="Helical" evidence="1">
    <location>
        <begin position="118"/>
        <end position="138"/>
    </location>
</feature>
<reference evidence="3 4" key="1">
    <citation type="submission" date="2018-08" db="EMBL/GenBank/DDBJ databases">
        <title>Fulvimarina sp. 85, whole genome shotgun sequence.</title>
        <authorList>
            <person name="Tuo L."/>
        </authorList>
    </citation>
    <scope>NUCLEOTIDE SEQUENCE [LARGE SCALE GENOMIC DNA]</scope>
    <source>
        <strain evidence="3 4">85</strain>
    </source>
</reference>
<keyword evidence="1" id="KW-0472">Membrane</keyword>
<feature type="transmembrane region" description="Helical" evidence="1">
    <location>
        <begin position="32"/>
        <end position="51"/>
    </location>
</feature>
<protein>
    <recommendedName>
        <fullName evidence="2">DUF1468 domain-containing protein</fullName>
    </recommendedName>
</protein>
<dbReference type="AlphaFoldDB" id="A0A371X0N2"/>
<feature type="transmembrane region" description="Helical" evidence="1">
    <location>
        <begin position="71"/>
        <end position="88"/>
    </location>
</feature>
<dbReference type="InterPro" id="IPR009936">
    <property type="entry name" value="DUF1468"/>
</dbReference>
<accession>A0A371X0N2</accession>
<evidence type="ECO:0000259" key="2">
    <source>
        <dbReference type="Pfam" id="PF07331"/>
    </source>
</evidence>
<proteinExistence type="predicted"/>
<keyword evidence="1" id="KW-0812">Transmembrane</keyword>
<keyword evidence="1" id="KW-1133">Transmembrane helix</keyword>
<evidence type="ECO:0000256" key="1">
    <source>
        <dbReference type="SAM" id="Phobius"/>
    </source>
</evidence>
<name>A0A371X0N2_9HYPH</name>
<dbReference type="RefSeq" id="WP_116683584.1">
    <property type="nucleotide sequence ID" value="NZ_QURL01000005.1"/>
</dbReference>
<dbReference type="Proteomes" id="UP000264310">
    <property type="component" value="Unassembled WGS sequence"/>
</dbReference>